<evidence type="ECO:0000256" key="4">
    <source>
        <dbReference type="SAM" id="Coils"/>
    </source>
</evidence>
<dbReference type="Pfam" id="PF12325">
    <property type="entry name" value="TMF_TATA_bd"/>
    <property type="match status" value="1"/>
</dbReference>
<dbReference type="InterPro" id="IPR022092">
    <property type="entry name" value="TMF_DNA-bd"/>
</dbReference>
<feature type="compositionally biased region" description="Low complexity" evidence="5">
    <location>
        <begin position="92"/>
        <end position="120"/>
    </location>
</feature>
<feature type="compositionally biased region" description="Low complexity" evidence="5">
    <location>
        <begin position="39"/>
        <end position="55"/>
    </location>
</feature>
<dbReference type="Pfam" id="PF12329">
    <property type="entry name" value="TMF_DNA_bd"/>
    <property type="match status" value="1"/>
</dbReference>
<keyword evidence="8" id="KW-1185">Reference proteome</keyword>
<gene>
    <name evidence="7" type="ORF">E4U13_002105</name>
</gene>
<keyword evidence="2" id="KW-0333">Golgi apparatus</keyword>
<feature type="compositionally biased region" description="Basic and acidic residues" evidence="5">
    <location>
        <begin position="196"/>
        <end position="215"/>
    </location>
</feature>
<protein>
    <recommendedName>
        <fullName evidence="6">TATA element modulatory factor 1 TATA binding domain-containing protein</fullName>
    </recommendedName>
</protein>
<feature type="compositionally biased region" description="Polar residues" evidence="5">
    <location>
        <begin position="121"/>
        <end position="139"/>
    </location>
</feature>
<sequence>MAAPGKASRWGSLLSQAVAGVESRLDTMLAESDEDEPNSAAAGASAAAPSRTATTDIAGKQPVQVSAPAAIKAGVTDSRSSSRNRANDRLQARLAQALAGKASAANAKTSRTTSSPRSSTDQASRPSIEQQRAGTNNDSVVAKQDDVHSEVEGAESNDVSSRPESSDIVSAADNTEACPTAPPKPNPNTATTEAENDNRAIEQEEHVSQGTDEARLSLSEQNFSVLAANDEIQSELTKELQDLKDRHQEEIREHLERIDSLESKLQYLSKTATETAKTAVSSAPSGSPEQKLAEKDEKIALLMEEGQKLSANEHKLRTTAKKLRALLGENEKQLADLKTKRDKAISDAEALRSRLDGSEEAERRQEEANRVAASLRKEIDSLKRDNSKKDDAHRRSELEWKKKMEQAETSHRDALNKALAAERQKQKALEEANSALSAEKEAAAEQARQDEIEWREKLERAHERARKTENELKAELLAVEGKLEAMRVAAEEASAGNGGEAQVKMFRQMETLQSQYTSARENWQGIEASLIAKSTGLEKERDEAQRRESEMRKKARDAAVRLRNVEDELHDVQPALTSTRQELTTCRDEMAKLQASYKSCEASLAEAREELDKLKQGLNEKAKHEGEEEEGLEEESVEAQRRQWVDEVAGATTHRGHQSRPGSPPLSISRTFSSELLGLGLSGPGKSRRSQTPGSVPDNNPLDILSPQAPSSLRRFTGQPVIRTREPSYAGSTQPPAPFSPFEAPSESGQFPSFTTATERENGTPIPEIVPSCGSARHQDMISVSTVAAGPSVQLVERMSAAIRRLEAEKVTAKEEMARVCGQRDEARTDLVALMKQMEETKAAASRVPNLEHEVASLDARYQTTLEMLGEKSELVEELRADVEDVKAMYRELVERTVK</sequence>
<feature type="compositionally biased region" description="Polar residues" evidence="5">
    <location>
        <begin position="273"/>
        <end position="288"/>
    </location>
</feature>
<organism evidence="7 8">
    <name type="scientific">Claviceps humidiphila</name>
    <dbReference type="NCBI Taxonomy" id="1294629"/>
    <lineage>
        <taxon>Eukaryota</taxon>
        <taxon>Fungi</taxon>
        <taxon>Dikarya</taxon>
        <taxon>Ascomycota</taxon>
        <taxon>Pezizomycotina</taxon>
        <taxon>Sordariomycetes</taxon>
        <taxon>Hypocreomycetidae</taxon>
        <taxon>Hypocreales</taxon>
        <taxon>Clavicipitaceae</taxon>
        <taxon>Claviceps</taxon>
    </lineage>
</organism>
<feature type="domain" description="TATA element modulatory factor 1 TATA binding" evidence="6">
    <location>
        <begin position="783"/>
        <end position="896"/>
    </location>
</feature>
<feature type="coiled-coil region" evidence="4">
    <location>
        <begin position="796"/>
        <end position="844"/>
    </location>
</feature>
<dbReference type="GO" id="GO:0005794">
    <property type="term" value="C:Golgi apparatus"/>
    <property type="evidence" value="ECO:0007669"/>
    <property type="project" value="UniProtKB-SubCell"/>
</dbReference>
<name>A0A9P7Q9N6_9HYPO</name>
<proteinExistence type="predicted"/>
<feature type="compositionally biased region" description="Basic and acidic residues" evidence="5">
    <location>
        <begin position="615"/>
        <end position="626"/>
    </location>
</feature>
<feature type="compositionally biased region" description="Basic and acidic residues" evidence="5">
    <location>
        <begin position="536"/>
        <end position="557"/>
    </location>
</feature>
<dbReference type="GO" id="GO:0005783">
    <property type="term" value="C:endoplasmic reticulum"/>
    <property type="evidence" value="ECO:0007669"/>
    <property type="project" value="TreeGrafter"/>
</dbReference>
<comment type="subcellular location">
    <subcellularLocation>
        <location evidence="1">Golgi apparatus</location>
    </subcellularLocation>
</comment>
<dbReference type="Proteomes" id="UP000732380">
    <property type="component" value="Unassembled WGS sequence"/>
</dbReference>
<feature type="compositionally biased region" description="Basic and acidic residues" evidence="5">
    <location>
        <begin position="438"/>
        <end position="449"/>
    </location>
</feature>
<evidence type="ECO:0000256" key="5">
    <source>
        <dbReference type="SAM" id="MobiDB-lite"/>
    </source>
</evidence>
<dbReference type="EMBL" id="SRQM01000019">
    <property type="protein sequence ID" value="KAG6122485.1"/>
    <property type="molecule type" value="Genomic_DNA"/>
</dbReference>
<feature type="coiled-coil region" evidence="4">
    <location>
        <begin position="233"/>
        <end position="271"/>
    </location>
</feature>
<feature type="region of interest" description="Disordered" evidence="5">
    <location>
        <begin position="273"/>
        <end position="293"/>
    </location>
</feature>
<comment type="caution">
    <text evidence="7">The sequence shown here is derived from an EMBL/GenBank/DDBJ whole genome shotgun (WGS) entry which is preliminary data.</text>
</comment>
<dbReference type="InterPro" id="IPR052602">
    <property type="entry name" value="Growth_transcription_reg"/>
</dbReference>
<reference evidence="7 8" key="1">
    <citation type="journal article" date="2020" name="bioRxiv">
        <title>Whole genome comparisons of ergot fungi reveals the divergence and evolution of species within the genus Claviceps are the result of varying mechanisms driving genome evolution and host range expansion.</title>
        <authorList>
            <person name="Wyka S.A."/>
            <person name="Mondo S.J."/>
            <person name="Liu M."/>
            <person name="Dettman J."/>
            <person name="Nalam V."/>
            <person name="Broders K.D."/>
        </authorList>
    </citation>
    <scope>NUCLEOTIDE SEQUENCE [LARGE SCALE GENOMIC DNA]</scope>
    <source>
        <strain evidence="7 8">LM576</strain>
    </source>
</reference>
<dbReference type="InterPro" id="IPR022091">
    <property type="entry name" value="TMF_TATA-bd"/>
</dbReference>
<evidence type="ECO:0000256" key="1">
    <source>
        <dbReference type="ARBA" id="ARBA00004555"/>
    </source>
</evidence>
<dbReference type="PANTHER" id="PTHR46515">
    <property type="entry name" value="TATA ELEMENT MODULATORY FACTOR TMF1"/>
    <property type="match status" value="1"/>
</dbReference>
<dbReference type="AlphaFoldDB" id="A0A9P7Q9N6"/>
<feature type="region of interest" description="Disordered" evidence="5">
    <location>
        <begin position="27"/>
        <end position="216"/>
    </location>
</feature>
<accession>A0A9P7Q9N6</accession>
<feature type="region of interest" description="Disordered" evidence="5">
    <location>
        <begin position="327"/>
        <end position="449"/>
    </location>
</feature>
<evidence type="ECO:0000259" key="6">
    <source>
        <dbReference type="Pfam" id="PF12325"/>
    </source>
</evidence>
<feature type="region of interest" description="Disordered" evidence="5">
    <location>
        <begin position="534"/>
        <end position="557"/>
    </location>
</feature>
<keyword evidence="3 4" id="KW-0175">Coiled coil</keyword>
<evidence type="ECO:0000313" key="7">
    <source>
        <dbReference type="EMBL" id="KAG6122485.1"/>
    </source>
</evidence>
<feature type="compositionally biased region" description="Acidic residues" evidence="5">
    <location>
        <begin position="627"/>
        <end position="637"/>
    </location>
</feature>
<evidence type="ECO:0000313" key="8">
    <source>
        <dbReference type="Proteomes" id="UP000732380"/>
    </source>
</evidence>
<evidence type="ECO:0000256" key="2">
    <source>
        <dbReference type="ARBA" id="ARBA00023034"/>
    </source>
</evidence>
<feature type="region of interest" description="Disordered" evidence="5">
    <location>
        <begin position="615"/>
        <end position="766"/>
    </location>
</feature>
<dbReference type="PANTHER" id="PTHR46515:SF1">
    <property type="entry name" value="TATA ELEMENT MODULATORY FACTOR"/>
    <property type="match status" value="1"/>
</dbReference>
<evidence type="ECO:0000256" key="3">
    <source>
        <dbReference type="ARBA" id="ARBA00023054"/>
    </source>
</evidence>
<feature type="compositionally biased region" description="Basic and acidic residues" evidence="5">
    <location>
        <begin position="329"/>
        <end position="430"/>
    </location>
</feature>